<dbReference type="InterPro" id="IPR006015">
    <property type="entry name" value="Universal_stress_UspA"/>
</dbReference>
<proteinExistence type="inferred from homology"/>
<dbReference type="RefSeq" id="WP_089377020.1">
    <property type="nucleotide sequence ID" value="NZ_FZNX01000001.1"/>
</dbReference>
<dbReference type="PRINTS" id="PR01438">
    <property type="entry name" value="UNVRSLSTRESS"/>
</dbReference>
<dbReference type="Proteomes" id="UP000198412">
    <property type="component" value="Unassembled WGS sequence"/>
</dbReference>
<keyword evidence="4" id="KW-1185">Reference proteome</keyword>
<dbReference type="CDD" id="cd00293">
    <property type="entry name" value="USP-like"/>
    <property type="match status" value="1"/>
</dbReference>
<protein>
    <submittedName>
        <fullName evidence="3">Nucleotide-binding universal stress protein, UspA family</fullName>
    </submittedName>
</protein>
<evidence type="ECO:0000256" key="1">
    <source>
        <dbReference type="ARBA" id="ARBA00008791"/>
    </source>
</evidence>
<dbReference type="InterPro" id="IPR006016">
    <property type="entry name" value="UspA"/>
</dbReference>
<dbReference type="Pfam" id="PF00582">
    <property type="entry name" value="Usp"/>
    <property type="match status" value="1"/>
</dbReference>
<dbReference type="InterPro" id="IPR014729">
    <property type="entry name" value="Rossmann-like_a/b/a_fold"/>
</dbReference>
<dbReference type="PANTHER" id="PTHR46268:SF6">
    <property type="entry name" value="UNIVERSAL STRESS PROTEIN UP12"/>
    <property type="match status" value="1"/>
</dbReference>
<dbReference type="OrthoDB" id="9788959at2"/>
<gene>
    <name evidence="3" type="ORF">SAMN04488111_0694</name>
</gene>
<dbReference type="Gene3D" id="3.40.50.620">
    <property type="entry name" value="HUPs"/>
    <property type="match status" value="2"/>
</dbReference>
<evidence type="ECO:0000313" key="4">
    <source>
        <dbReference type="Proteomes" id="UP000198412"/>
    </source>
</evidence>
<accession>A0A238VLI7</accession>
<organism evidence="3 4">
    <name type="scientific">Lutibacter flavus</name>
    <dbReference type="NCBI Taxonomy" id="691689"/>
    <lineage>
        <taxon>Bacteria</taxon>
        <taxon>Pseudomonadati</taxon>
        <taxon>Bacteroidota</taxon>
        <taxon>Flavobacteriia</taxon>
        <taxon>Flavobacteriales</taxon>
        <taxon>Flavobacteriaceae</taxon>
        <taxon>Lutibacter</taxon>
    </lineage>
</organism>
<comment type="similarity">
    <text evidence="1">Belongs to the universal stress protein A family.</text>
</comment>
<evidence type="ECO:0000259" key="2">
    <source>
        <dbReference type="Pfam" id="PF00582"/>
    </source>
</evidence>
<dbReference type="PANTHER" id="PTHR46268">
    <property type="entry name" value="STRESS RESPONSE PROTEIN NHAX"/>
    <property type="match status" value="1"/>
</dbReference>
<feature type="domain" description="UspA" evidence="2">
    <location>
        <begin position="1"/>
        <end position="144"/>
    </location>
</feature>
<dbReference type="SUPFAM" id="SSF52402">
    <property type="entry name" value="Adenine nucleotide alpha hydrolases-like"/>
    <property type="match status" value="2"/>
</dbReference>
<dbReference type="EMBL" id="FZNX01000001">
    <property type="protein sequence ID" value="SNR35250.1"/>
    <property type="molecule type" value="Genomic_DNA"/>
</dbReference>
<sequence length="291" mass="33108">MKKILCAIDYSENAITALKYANTMCKKLNASILVTHVFNYPTVLGGEFTVSYPELEKQTFKQEQLQLNAFCKEHLGTDFDKNKVTIEVIENNSVVKALVSKADEIKAFMIVVGMKGKSALKDLIMGSTTKKLINKAPCLVLAIPEDTYYSEITTIVYATDFELDEDIEVIKKLTEVARVFDAKIEVVHIVTKKDYAGEAQMELFKKELKKTVSYPKLGFEILFAEDVFERLRVYLGDVNADLVIMLEREKSGIFKNLFHKDLVKKMENYGKVPLISFNEANFGMLDFLKFN</sequence>
<reference evidence="4" key="1">
    <citation type="submission" date="2017-06" db="EMBL/GenBank/DDBJ databases">
        <authorList>
            <person name="Varghese N."/>
            <person name="Submissions S."/>
        </authorList>
    </citation>
    <scope>NUCLEOTIDE SEQUENCE [LARGE SCALE GENOMIC DNA]</scope>
    <source>
        <strain evidence="4">DSM 27993</strain>
    </source>
</reference>
<name>A0A238VLI7_9FLAO</name>
<evidence type="ECO:0000313" key="3">
    <source>
        <dbReference type="EMBL" id="SNR35250.1"/>
    </source>
</evidence>
<dbReference type="AlphaFoldDB" id="A0A238VLI7"/>